<dbReference type="RefSeq" id="WP_111358963.1">
    <property type="nucleotide sequence ID" value="NZ_NPEU01000295.1"/>
</dbReference>
<evidence type="ECO:0000256" key="4">
    <source>
        <dbReference type="ARBA" id="ARBA00022989"/>
    </source>
</evidence>
<feature type="transmembrane region" description="Helical" evidence="6">
    <location>
        <begin position="70"/>
        <end position="89"/>
    </location>
</feature>
<comment type="caution">
    <text evidence="8">The sequence shown here is derived from an EMBL/GenBank/DDBJ whole genome shotgun (WGS) entry which is preliminary data.</text>
</comment>
<sequence length="328" mass="33979">MPARPLDALATVTIVALSVSWGLNQVAIKAALPDIPPLIQGVIRSSGALAMLLAWCAMRRVPLLSRDGSLLPGLVTGLLFGVEFVMIYRGLLMTSASRGTIFLYTAPLFVALGGSFFLPGERLGRLQWLGLVTAFVGVAVAIGVPHLLAPAAAGAAPAPAATEASTLAGDALLLVASVFWAATTLVVKGSRLVHVAPEKTLGYQLAVSIPILGLAALVFGETIAGVPRPAAPGWLAYQTIWVVGITYGLWFTLVKHYSASRLSAFTFLTPLFGVLAGHVVLGDAIDWPFAVAAALVVAGLVLVNRPRRGNPPAGTTMPAPPAGTNESR</sequence>
<feature type="transmembrane region" description="Helical" evidence="6">
    <location>
        <begin position="126"/>
        <end position="148"/>
    </location>
</feature>
<keyword evidence="4 6" id="KW-1133">Transmembrane helix</keyword>
<accession>A0A327K7M4</accession>
<organism evidence="8 9">
    <name type="scientific">Rhodoplanes elegans</name>
    <dbReference type="NCBI Taxonomy" id="29408"/>
    <lineage>
        <taxon>Bacteria</taxon>
        <taxon>Pseudomonadati</taxon>
        <taxon>Pseudomonadota</taxon>
        <taxon>Alphaproteobacteria</taxon>
        <taxon>Hyphomicrobiales</taxon>
        <taxon>Nitrobacteraceae</taxon>
        <taxon>Rhodoplanes</taxon>
    </lineage>
</organism>
<dbReference type="SUPFAM" id="SSF103481">
    <property type="entry name" value="Multidrug resistance efflux transporter EmrE"/>
    <property type="match status" value="2"/>
</dbReference>
<dbReference type="PANTHER" id="PTHR32322:SF2">
    <property type="entry name" value="EAMA DOMAIN-CONTAINING PROTEIN"/>
    <property type="match status" value="1"/>
</dbReference>
<gene>
    <name evidence="8" type="ORF">CH338_20475</name>
</gene>
<dbReference type="PANTHER" id="PTHR32322">
    <property type="entry name" value="INNER MEMBRANE TRANSPORTER"/>
    <property type="match status" value="1"/>
</dbReference>
<feature type="domain" description="EamA" evidence="7">
    <location>
        <begin position="168"/>
        <end position="304"/>
    </location>
</feature>
<protein>
    <recommendedName>
        <fullName evidence="7">EamA domain-containing protein</fullName>
    </recommendedName>
</protein>
<keyword evidence="3 6" id="KW-0812">Transmembrane</keyword>
<dbReference type="InterPro" id="IPR050638">
    <property type="entry name" value="AA-Vitamin_Transporters"/>
</dbReference>
<feature type="transmembrane region" description="Helical" evidence="6">
    <location>
        <begin position="168"/>
        <end position="189"/>
    </location>
</feature>
<evidence type="ECO:0000256" key="3">
    <source>
        <dbReference type="ARBA" id="ARBA00022692"/>
    </source>
</evidence>
<evidence type="ECO:0000259" key="7">
    <source>
        <dbReference type="Pfam" id="PF00892"/>
    </source>
</evidence>
<evidence type="ECO:0000313" key="9">
    <source>
        <dbReference type="Proteomes" id="UP000248863"/>
    </source>
</evidence>
<evidence type="ECO:0000313" key="8">
    <source>
        <dbReference type="EMBL" id="RAI34720.1"/>
    </source>
</evidence>
<dbReference type="AlphaFoldDB" id="A0A327K7M4"/>
<dbReference type="Pfam" id="PF00892">
    <property type="entry name" value="EamA"/>
    <property type="match status" value="2"/>
</dbReference>
<evidence type="ECO:0000256" key="2">
    <source>
        <dbReference type="ARBA" id="ARBA00007362"/>
    </source>
</evidence>
<feature type="transmembrane region" description="Helical" evidence="6">
    <location>
        <begin position="101"/>
        <end position="119"/>
    </location>
</feature>
<reference evidence="8 9" key="1">
    <citation type="submission" date="2017-07" db="EMBL/GenBank/DDBJ databases">
        <title>Draft Genome Sequences of Select Purple Nonsulfur Bacteria.</title>
        <authorList>
            <person name="Lasarre B."/>
            <person name="Mckinlay J.B."/>
        </authorList>
    </citation>
    <scope>NUCLEOTIDE SEQUENCE [LARGE SCALE GENOMIC DNA]</scope>
    <source>
        <strain evidence="8 9">DSM 11907</strain>
    </source>
</reference>
<name>A0A327K7M4_9BRAD</name>
<evidence type="ECO:0000256" key="5">
    <source>
        <dbReference type="ARBA" id="ARBA00023136"/>
    </source>
</evidence>
<dbReference type="InterPro" id="IPR037185">
    <property type="entry name" value="EmrE-like"/>
</dbReference>
<keyword evidence="9" id="KW-1185">Reference proteome</keyword>
<feature type="transmembrane region" description="Helical" evidence="6">
    <location>
        <begin position="287"/>
        <end position="303"/>
    </location>
</feature>
<feature type="transmembrane region" description="Helical" evidence="6">
    <location>
        <begin position="262"/>
        <end position="281"/>
    </location>
</feature>
<proteinExistence type="inferred from homology"/>
<keyword evidence="5 6" id="KW-0472">Membrane</keyword>
<dbReference type="InterPro" id="IPR000620">
    <property type="entry name" value="EamA_dom"/>
</dbReference>
<dbReference type="EMBL" id="NPEU01000295">
    <property type="protein sequence ID" value="RAI34720.1"/>
    <property type="molecule type" value="Genomic_DNA"/>
</dbReference>
<evidence type="ECO:0000256" key="1">
    <source>
        <dbReference type="ARBA" id="ARBA00004141"/>
    </source>
</evidence>
<comment type="similarity">
    <text evidence="2">Belongs to the EamA transporter family.</text>
</comment>
<dbReference type="Proteomes" id="UP000248863">
    <property type="component" value="Unassembled WGS sequence"/>
</dbReference>
<evidence type="ECO:0000256" key="6">
    <source>
        <dbReference type="SAM" id="Phobius"/>
    </source>
</evidence>
<dbReference type="OrthoDB" id="184388at2"/>
<feature type="domain" description="EamA" evidence="7">
    <location>
        <begin position="12"/>
        <end position="141"/>
    </location>
</feature>
<dbReference type="GO" id="GO:0016020">
    <property type="term" value="C:membrane"/>
    <property type="evidence" value="ECO:0007669"/>
    <property type="project" value="UniProtKB-SubCell"/>
</dbReference>
<feature type="transmembrane region" description="Helical" evidence="6">
    <location>
        <begin position="201"/>
        <end position="219"/>
    </location>
</feature>
<feature type="transmembrane region" description="Helical" evidence="6">
    <location>
        <begin position="231"/>
        <end position="250"/>
    </location>
</feature>
<comment type="subcellular location">
    <subcellularLocation>
        <location evidence="1">Membrane</location>
        <topology evidence="1">Multi-pass membrane protein</topology>
    </subcellularLocation>
</comment>